<evidence type="ECO:0000313" key="3">
    <source>
        <dbReference type="EMBL" id="MEN2986684.1"/>
    </source>
</evidence>
<organism evidence="3 4">
    <name type="scientific">Tistrella arctica</name>
    <dbReference type="NCBI Taxonomy" id="3133430"/>
    <lineage>
        <taxon>Bacteria</taxon>
        <taxon>Pseudomonadati</taxon>
        <taxon>Pseudomonadota</taxon>
        <taxon>Alphaproteobacteria</taxon>
        <taxon>Geminicoccales</taxon>
        <taxon>Geminicoccaceae</taxon>
        <taxon>Tistrella</taxon>
    </lineage>
</organism>
<evidence type="ECO:0000256" key="1">
    <source>
        <dbReference type="ARBA" id="ARBA00004613"/>
    </source>
</evidence>
<evidence type="ECO:0000313" key="4">
    <source>
        <dbReference type="Proteomes" id="UP001413721"/>
    </source>
</evidence>
<dbReference type="Pfam" id="PF00353">
    <property type="entry name" value="HemolysinCabind"/>
    <property type="match status" value="8"/>
</dbReference>
<name>A0ABU9YD20_9PROT</name>
<evidence type="ECO:0000256" key="2">
    <source>
        <dbReference type="ARBA" id="ARBA00022525"/>
    </source>
</evidence>
<dbReference type="InterPro" id="IPR050557">
    <property type="entry name" value="RTX_toxin/Mannuronan_C5-epim"/>
</dbReference>
<keyword evidence="2" id="KW-0964">Secreted</keyword>
<gene>
    <name evidence="3" type="ORF">WG926_00095</name>
</gene>
<keyword evidence="4" id="KW-1185">Reference proteome</keyword>
<proteinExistence type="predicted"/>
<accession>A0ABU9YD20</accession>
<dbReference type="PANTHER" id="PTHR38340:SF1">
    <property type="entry name" value="S-LAYER PROTEIN"/>
    <property type="match status" value="1"/>
</dbReference>
<dbReference type="Proteomes" id="UP001413721">
    <property type="component" value="Unassembled WGS sequence"/>
</dbReference>
<dbReference type="PANTHER" id="PTHR38340">
    <property type="entry name" value="S-LAYER PROTEIN"/>
    <property type="match status" value="1"/>
</dbReference>
<sequence>MATLRGTSGNDNLTGTSTADSIFGYAGDDVLTGGGGNDVLYGGAGDDVFAVSGLIGFNSFRGDAGVDTIRVIGGTTTATFIVSTAAKVEVLAFTGSDLTGTAGADRFDISGISTIIAGRMIWLNDGDDRFLGSSATDQVHGGLGDDDLDGGGGDDVIEGAQGHDRLSGGAGNDRFILRGDIGIDTIQGDGGTDRLVFTGGAQTSRFTVTAASSVEIMRFDGGRLDGTSGMDTFDISGISTYENRQIIRLVGGDDVFTGSRAGDFVEGGDGDDVLSGGGGNDLLAGDGGNDIMDGGSGNDVFRVADWFGADTYRGGSGTDTIQFTGGAITASFTADAASEVEVLRFVGHDLIGTDGDDEFDLSGIITILNGRTIWLNDGDDSFIGARTSDDIHGGDGNDRLYTGTGNDVIEGGNGNDDLDGGSGNDIFRVQGDFGIDTIQGGSGQDSLQIVTAAGTSRLMLDTAASVEQLAFAGQDLIGTDGNDLFDLSGVATITGGRTIWLNAGTDVFIGSRDADDVHGGTGDDALKGGTGADILNGGSGSDRFIYQAIADSTLAAGGRDRIDGFSRVDGDRIDLSLIDADTGLAGHQRLTFVGAGGYSSHTGEVRIAAISTGLMIYADVNGDKRTDMSILVTGISTLQAGDFIL</sequence>
<comment type="caution">
    <text evidence="3">The sequence shown here is derived from an EMBL/GenBank/DDBJ whole genome shotgun (WGS) entry which is preliminary data.</text>
</comment>
<reference evidence="3 4" key="1">
    <citation type="submission" date="2024-03" db="EMBL/GenBank/DDBJ databases">
        <title>High-quality draft genome sequencing of Tistrella sp. BH-R2-4.</title>
        <authorList>
            <person name="Dong C."/>
        </authorList>
    </citation>
    <scope>NUCLEOTIDE SEQUENCE [LARGE SCALE GENOMIC DNA]</scope>
    <source>
        <strain evidence="3 4">BH-R2-4</strain>
    </source>
</reference>
<dbReference type="InterPro" id="IPR001343">
    <property type="entry name" value="Hemolysn_Ca-bd"/>
</dbReference>
<dbReference type="InterPro" id="IPR011049">
    <property type="entry name" value="Serralysin-like_metalloprot_C"/>
</dbReference>
<dbReference type="SUPFAM" id="SSF51120">
    <property type="entry name" value="beta-Roll"/>
    <property type="match status" value="5"/>
</dbReference>
<protein>
    <submittedName>
        <fullName evidence="3">Calcium-binding protein</fullName>
    </submittedName>
</protein>
<dbReference type="InterPro" id="IPR018511">
    <property type="entry name" value="Hemolysin-typ_Ca-bd_CS"/>
</dbReference>
<dbReference type="EMBL" id="JBBKTW010000001">
    <property type="protein sequence ID" value="MEN2986684.1"/>
    <property type="molecule type" value="Genomic_DNA"/>
</dbReference>
<dbReference type="RefSeq" id="WP_345936536.1">
    <property type="nucleotide sequence ID" value="NZ_JBBKTW010000001.1"/>
</dbReference>
<dbReference type="PRINTS" id="PR00313">
    <property type="entry name" value="CABNDNGRPT"/>
</dbReference>
<comment type="subcellular location">
    <subcellularLocation>
        <location evidence="1">Secreted</location>
    </subcellularLocation>
</comment>
<dbReference type="PROSITE" id="PS00330">
    <property type="entry name" value="HEMOLYSIN_CALCIUM"/>
    <property type="match status" value="6"/>
</dbReference>
<dbReference type="Gene3D" id="2.150.10.10">
    <property type="entry name" value="Serralysin-like metalloprotease, C-terminal"/>
    <property type="match status" value="5"/>
</dbReference>